<dbReference type="InterPro" id="IPR001126">
    <property type="entry name" value="UmuC"/>
</dbReference>
<dbReference type="VEuPathDB" id="PlasmoDB:AK88_00846"/>
<dbReference type="InterPro" id="IPR036775">
    <property type="entry name" value="DNA_pol_Y-fam_lit_finger_sf"/>
</dbReference>
<dbReference type="GO" id="GO:0005634">
    <property type="term" value="C:nucleus"/>
    <property type="evidence" value="ECO:0007669"/>
    <property type="project" value="TreeGrafter"/>
</dbReference>
<dbReference type="InterPro" id="IPR036420">
    <property type="entry name" value="BRCT_dom_sf"/>
</dbReference>
<protein>
    <recommendedName>
        <fullName evidence="6">DNA repair protein REV1</fullName>
    </recommendedName>
</protein>
<reference evidence="4 5" key="1">
    <citation type="submission" date="2014-03" db="EMBL/GenBank/DDBJ databases">
        <title>The Genome Sequence of Plasmodium fragile nilgiri.</title>
        <authorList>
            <consortium name="The Broad Institute Genomics Platform"/>
            <consortium name="The Broad Institute Genome Sequencing Center for Infectious Disease"/>
            <person name="Neafsey D."/>
            <person name="Duraisingh M."/>
            <person name="Young S.K."/>
            <person name="Zeng Q."/>
            <person name="Gargeya S."/>
            <person name="Abouelleil A."/>
            <person name="Alvarado L."/>
            <person name="Chapman S.B."/>
            <person name="Gainer-Dewar J."/>
            <person name="Goldberg J."/>
            <person name="Griggs A."/>
            <person name="Gujja S."/>
            <person name="Hansen M."/>
            <person name="Howarth C."/>
            <person name="Imamovic A."/>
            <person name="Larimer J."/>
            <person name="Pearson M."/>
            <person name="Poon T.W."/>
            <person name="Priest M."/>
            <person name="Roberts A."/>
            <person name="Saif S."/>
            <person name="Shea T."/>
            <person name="Sykes S."/>
            <person name="Wortman J."/>
            <person name="Nusbaum C."/>
            <person name="Birren B."/>
        </authorList>
    </citation>
    <scope>NUCLEOTIDE SEQUENCE [LARGE SCALE GENOMIC DNA]</scope>
    <source>
        <strain evidence="5">nilgiri</strain>
    </source>
</reference>
<dbReference type="GO" id="GO:0003684">
    <property type="term" value="F:damaged DNA binding"/>
    <property type="evidence" value="ECO:0007669"/>
    <property type="project" value="InterPro"/>
</dbReference>
<dbReference type="Pfam" id="PF00533">
    <property type="entry name" value="BRCT"/>
    <property type="match status" value="1"/>
</dbReference>
<dbReference type="Gene3D" id="3.30.1490.100">
    <property type="entry name" value="DNA polymerase, Y-family, little finger domain"/>
    <property type="match status" value="1"/>
</dbReference>
<dbReference type="Gene3D" id="3.30.70.270">
    <property type="match status" value="1"/>
</dbReference>
<name>A0A0D9QR34_PLAFR</name>
<proteinExistence type="predicted"/>
<dbReference type="GO" id="GO:0042276">
    <property type="term" value="P:error-prone translesion synthesis"/>
    <property type="evidence" value="ECO:0007669"/>
    <property type="project" value="TreeGrafter"/>
</dbReference>
<feature type="region of interest" description="Disordered" evidence="1">
    <location>
        <begin position="504"/>
        <end position="549"/>
    </location>
</feature>
<dbReference type="InterPro" id="IPR001357">
    <property type="entry name" value="BRCT_dom"/>
</dbReference>
<dbReference type="GeneID" id="24266160"/>
<dbReference type="InterPro" id="IPR043502">
    <property type="entry name" value="DNA/RNA_pol_sf"/>
</dbReference>
<dbReference type="Gene3D" id="3.40.1170.60">
    <property type="match status" value="1"/>
</dbReference>
<sequence>MDLEYGGSRSFSTYMWRKEELTPLNYNKKYSAEIEQAEGSDKKNKREDSRNRRQLFTNCNFYIDDFVSFFSLYNTCDKSHNKDEGVQGESPCQMTTLYRGDGYKVGPQDEWNNFTNHAEEKTVYRYYNNFSSQSKCITPYNNSDLGGGNNYVNFGSSDYERPELTKLHDRHIEEADMSLDKTPTKSNQYDLAKILEGTHTSRDRNEFDTFVKRYETVQTRKRNVHASYINKKEQIEIMIVQNGGVIHNALTSKVTHIISNNMALGSKKYMDYKKAIKKSKIFIVVDKYIFDCVKFQCRLPEQSYLPSVLRYNSRQITEFFPVKKSRRRRSVGGEVPSLVASNVHSRNCTPVLDHRKGGEECIVADSPQKGVLADDSSSGKRLTDHIPIDKHLLMLNMHMSYKNLKNYIVCNCSEYFRRLRTIYLKKELEENAFPNVSPNLYINKNTFEEFSRKYRILSHLNETEINWIKKKSELNIKVKNVWENDMLHFFFDTVLKKKDSDEVASSMGSTSREGEQAEVSTRNSDDVISADGGGEAGSTGEGANGSNHPLSEGYASDKLIESIKAYLYNSRMYILGNWKYISREFFKFEDINENDRRKCVYLYIDFDNYFLSASVKNASDQHGMKKKMGNHEILCVCHSLKKEESYSIISATNYWGKKNKISNGMVKWEITKMHKDNIRYIKYNFCNILRCSYLFLLILMNYSRNVRVHSVDESIVQLFYENEQDIYIKAKQIAEDIYNLTNLSVSIGISSNLIMSRKAVKFCKKRFLFFDYYHHFCIFIMGKYFSGRDINGQEAACSTTSQNNVQKQRSLEQCDVSSVTGDHNEGAGTEQGDGLVKEGNYAAEGHTTQNAPFNFEDLENLFDEYVASAVAGRNQVNASSDCTTRSPSDEYFLNAMKNKRDPRVDSIFNKFVQANRANMEDITNTFFDQVIHPISKFFFFYKKNEHYMDVLRQLNYLNGEFIHFNIYNLPVDKNDSPVPCDDLPEATLIKLKKKDTDPIDGKKCIHISVNYGVRFQYINDFYFLIYFMTKQLYIRLRIQKLKAKGLHVYFFFNMEGEHVHPLKYFGRGKVARVSKRIQLTHYTDNFFVYFFKVIYTFDTLTSSLTQLRGIQIMCSDVVSGDALHARGMKSILFYFPMGERENRKVVEEAKLQPAVGVNLPPAIEPSVGVKIEPSVRVKIEPAEEVQDITPNIRVPQVRPAWENNAKDAWKRATHVPRHHRCGRGGKSKHKKCLPLIDGRRRKSILYYFFNTKNKAEAEKEVDMSSNKCIPFSFKSGAKEINKINNKHKNNASVRRMTTPLPPRSSKMTRKIKTTRNYKILDFFPQIFMNRQRQSNTITTAHSDHMNKWKDRNVVTTDMNIFDSIINKRVKKEAHIKEEFNCCYSSFRNILEDVMEKQKGPTTMCESQHVCANESVNDTIFCHSYIIPSLYSMNRESEKGILYTYTKEIISSYISYFNNLFHNHDCGNDDATDRYYLLKFVATVVENLCEELHRKRLLDVLHKFLKNFKHAWCLSCEEEEKEEKGSGNGENNSFPSLFHRIMVKYGVCSFDACMGTPP</sequence>
<evidence type="ECO:0000259" key="3">
    <source>
        <dbReference type="PROSITE" id="PS50173"/>
    </source>
</evidence>
<dbReference type="OrthoDB" id="427711at2759"/>
<dbReference type="SUPFAM" id="SSF56672">
    <property type="entry name" value="DNA/RNA polymerases"/>
    <property type="match status" value="1"/>
</dbReference>
<dbReference type="RefSeq" id="XP_012333913.1">
    <property type="nucleotide sequence ID" value="XM_012478490.1"/>
</dbReference>
<accession>A0A0D9QR34</accession>
<dbReference type="Proteomes" id="UP000054561">
    <property type="component" value="Unassembled WGS sequence"/>
</dbReference>
<gene>
    <name evidence="4" type="ORF">AK88_00846</name>
</gene>
<dbReference type="PROSITE" id="PS50172">
    <property type="entry name" value="BRCT"/>
    <property type="match status" value="1"/>
</dbReference>
<dbReference type="GO" id="GO:0070987">
    <property type="term" value="P:error-free translesion synthesis"/>
    <property type="evidence" value="ECO:0007669"/>
    <property type="project" value="TreeGrafter"/>
</dbReference>
<dbReference type="PANTHER" id="PTHR45990">
    <property type="entry name" value="DNA REPAIR PROTEIN REV1"/>
    <property type="match status" value="1"/>
</dbReference>
<organism evidence="4 5">
    <name type="scientific">Plasmodium fragile</name>
    <dbReference type="NCBI Taxonomy" id="5857"/>
    <lineage>
        <taxon>Eukaryota</taxon>
        <taxon>Sar</taxon>
        <taxon>Alveolata</taxon>
        <taxon>Apicomplexa</taxon>
        <taxon>Aconoidasida</taxon>
        <taxon>Haemosporida</taxon>
        <taxon>Plasmodiidae</taxon>
        <taxon>Plasmodium</taxon>
        <taxon>Plasmodium (Plasmodium)</taxon>
    </lineage>
</organism>
<dbReference type="GO" id="GO:0017125">
    <property type="term" value="F:deoxycytidyl transferase activity"/>
    <property type="evidence" value="ECO:0007669"/>
    <property type="project" value="TreeGrafter"/>
</dbReference>
<feature type="domain" description="BRCT" evidence="2">
    <location>
        <begin position="231"/>
        <end position="306"/>
    </location>
</feature>
<dbReference type="Pfam" id="PF00817">
    <property type="entry name" value="IMS"/>
    <property type="match status" value="1"/>
</dbReference>
<dbReference type="GO" id="GO:0003887">
    <property type="term" value="F:DNA-directed DNA polymerase activity"/>
    <property type="evidence" value="ECO:0007669"/>
    <property type="project" value="TreeGrafter"/>
</dbReference>
<dbReference type="PANTHER" id="PTHR45990:SF1">
    <property type="entry name" value="DNA REPAIR PROTEIN REV1"/>
    <property type="match status" value="1"/>
</dbReference>
<feature type="compositionally biased region" description="Gly residues" evidence="1">
    <location>
        <begin position="531"/>
        <end position="543"/>
    </location>
</feature>
<evidence type="ECO:0000256" key="1">
    <source>
        <dbReference type="SAM" id="MobiDB-lite"/>
    </source>
</evidence>
<dbReference type="InterPro" id="IPR043128">
    <property type="entry name" value="Rev_trsase/Diguanyl_cyclase"/>
</dbReference>
<keyword evidence="5" id="KW-1185">Reference proteome</keyword>
<feature type="domain" description="UmuC" evidence="3">
    <location>
        <begin position="601"/>
        <end position="765"/>
    </location>
</feature>
<evidence type="ECO:0000313" key="5">
    <source>
        <dbReference type="Proteomes" id="UP000054561"/>
    </source>
</evidence>
<feature type="region of interest" description="Disordered" evidence="1">
    <location>
        <begin position="816"/>
        <end position="835"/>
    </location>
</feature>
<dbReference type="SUPFAM" id="SSF52113">
    <property type="entry name" value="BRCT domain"/>
    <property type="match status" value="1"/>
</dbReference>
<evidence type="ECO:0000313" key="4">
    <source>
        <dbReference type="EMBL" id="KJP89403.1"/>
    </source>
</evidence>
<evidence type="ECO:0008006" key="6">
    <source>
        <dbReference type="Google" id="ProtNLM"/>
    </source>
</evidence>
<evidence type="ECO:0000259" key="2">
    <source>
        <dbReference type="PROSITE" id="PS50172"/>
    </source>
</evidence>
<dbReference type="Gene3D" id="3.40.50.10190">
    <property type="entry name" value="BRCT domain"/>
    <property type="match status" value="1"/>
</dbReference>
<dbReference type="GO" id="GO:0006281">
    <property type="term" value="P:DNA repair"/>
    <property type="evidence" value="ECO:0007669"/>
    <property type="project" value="InterPro"/>
</dbReference>
<dbReference type="EMBL" id="KQ001651">
    <property type="protein sequence ID" value="KJP89403.1"/>
    <property type="molecule type" value="Genomic_DNA"/>
</dbReference>
<dbReference type="OMA" id="HFCIFIM"/>
<dbReference type="PROSITE" id="PS50173">
    <property type="entry name" value="UMUC"/>
    <property type="match status" value="1"/>
</dbReference>